<dbReference type="AlphaFoldDB" id="A0A8J5XH60"/>
<dbReference type="CDD" id="cd06460">
    <property type="entry name" value="M32_Taq"/>
    <property type="match status" value="1"/>
</dbReference>
<dbReference type="PRINTS" id="PR00998">
    <property type="entry name" value="CRBOXYPTASET"/>
</dbReference>
<dbReference type="EMBL" id="JAGTXO010000006">
    <property type="protein sequence ID" value="KAG8467148.1"/>
    <property type="molecule type" value="Genomic_DNA"/>
</dbReference>
<comment type="caution">
    <text evidence="3">The sequence shown here is derived from an EMBL/GenBank/DDBJ whole genome shotgun (WGS) entry which is preliminary data.</text>
</comment>
<gene>
    <name evidence="3" type="ORF">KFE25_000464</name>
</gene>
<dbReference type="InterPro" id="IPR001333">
    <property type="entry name" value="Peptidase_M32_Taq"/>
</dbReference>
<dbReference type="PANTHER" id="PTHR34217:SF1">
    <property type="entry name" value="CARBOXYPEPTIDASE 1"/>
    <property type="match status" value="1"/>
</dbReference>
<proteinExistence type="predicted"/>
<dbReference type="Gene3D" id="1.10.1370.30">
    <property type="match status" value="1"/>
</dbReference>
<sequence length="501" mass="55186">MAAFLSRRTLAFGAVGATLLVQSCSGLAASSASVKKPSSVFEELSHKLRAITHLNRVSALADWDQLRSTEAALGALIARAEAEIFESERDQAVVREARKSYDRLIKIPAALAEKKAKLAASAYAAWAKARAQDDFAAFAPLLAECFAVAAEVAEATREDEAELYDVALKEYELCEELFDEVQRALKPLIARVLASPHQPSANTLAPGAGVGVGAQLALNEQIVRDLGFAHGRIDMSVHPFTTSFSPADVRITSRFSEGEWYQGLAGSVHEAGHAMYESALGTSALPVDAALSMGVHESQSLFWERHVGLSRAFWTYVGSKVRECLHVSGTDDELYSATNRVTPSLIRVEADELTYPMHVIMRFELERALLRGEMDVDALPGAWRARMRELLQVDVPDDRRGCLQDVHWSSLAIGYFPTYLLGALMAAQLAHHMRADMPDLDAKIAAGEFGPIRAWLNERVHRHGSVPRSMDDLLERALGEPLKTKYFIAYLTDKYTELYRL</sequence>
<keyword evidence="2" id="KW-0732">Signal</keyword>
<evidence type="ECO:0000313" key="4">
    <source>
        <dbReference type="Proteomes" id="UP000751190"/>
    </source>
</evidence>
<dbReference type="PIRSF" id="PIRSF006615">
    <property type="entry name" value="Zn_crbxpep_Taq"/>
    <property type="match status" value="1"/>
</dbReference>
<dbReference type="PROSITE" id="PS51257">
    <property type="entry name" value="PROKAR_LIPOPROTEIN"/>
    <property type="match status" value="1"/>
</dbReference>
<dbReference type="Proteomes" id="UP000751190">
    <property type="component" value="Unassembled WGS sequence"/>
</dbReference>
<keyword evidence="4" id="KW-1185">Reference proteome</keyword>
<feature type="chain" id="PRO_5035261473" description="Carboxypeptidase Taq" evidence="2">
    <location>
        <begin position="27"/>
        <end position="501"/>
    </location>
</feature>
<dbReference type="PANTHER" id="PTHR34217">
    <property type="entry name" value="METAL-DEPENDENT CARBOXYPEPTIDASE"/>
    <property type="match status" value="1"/>
</dbReference>
<feature type="signal peptide" evidence="2">
    <location>
        <begin position="1"/>
        <end position="26"/>
    </location>
</feature>
<organism evidence="3 4">
    <name type="scientific">Diacronema lutheri</name>
    <name type="common">Unicellular marine alga</name>
    <name type="synonym">Monochrysis lutheri</name>
    <dbReference type="NCBI Taxonomy" id="2081491"/>
    <lineage>
        <taxon>Eukaryota</taxon>
        <taxon>Haptista</taxon>
        <taxon>Haptophyta</taxon>
        <taxon>Pavlovophyceae</taxon>
        <taxon>Pavlovales</taxon>
        <taxon>Pavlovaceae</taxon>
        <taxon>Diacronema</taxon>
    </lineage>
</organism>
<evidence type="ECO:0000256" key="1">
    <source>
        <dbReference type="PIRSR" id="PIRSR006615-2"/>
    </source>
</evidence>
<dbReference type="OMA" id="IHWSHGS"/>
<evidence type="ECO:0000256" key="2">
    <source>
        <dbReference type="SAM" id="SignalP"/>
    </source>
</evidence>
<dbReference type="Pfam" id="PF02074">
    <property type="entry name" value="Peptidase_M32"/>
    <property type="match status" value="1"/>
</dbReference>
<dbReference type="SUPFAM" id="SSF55486">
    <property type="entry name" value="Metalloproteases ('zincins'), catalytic domain"/>
    <property type="match status" value="1"/>
</dbReference>
<evidence type="ECO:0000313" key="3">
    <source>
        <dbReference type="EMBL" id="KAG8467148.1"/>
    </source>
</evidence>
<accession>A0A8J5XH60</accession>
<dbReference type="GO" id="GO:0006508">
    <property type="term" value="P:proteolysis"/>
    <property type="evidence" value="ECO:0007669"/>
    <property type="project" value="InterPro"/>
</dbReference>
<feature type="active site" description="Proton donor/acceptor" evidence="1">
    <location>
        <position position="270"/>
    </location>
</feature>
<protein>
    <recommendedName>
        <fullName evidence="5">Carboxypeptidase Taq</fullName>
    </recommendedName>
</protein>
<evidence type="ECO:0008006" key="5">
    <source>
        <dbReference type="Google" id="ProtNLM"/>
    </source>
</evidence>
<dbReference type="GO" id="GO:0004181">
    <property type="term" value="F:metallocarboxypeptidase activity"/>
    <property type="evidence" value="ECO:0007669"/>
    <property type="project" value="InterPro"/>
</dbReference>
<dbReference type="OrthoDB" id="10249837at2759"/>
<reference evidence="3" key="1">
    <citation type="submission" date="2021-05" db="EMBL/GenBank/DDBJ databases">
        <title>The genome of the haptophyte Pavlova lutheri (Diacronema luteri, Pavlovales) - a model for lipid biosynthesis in eukaryotic algae.</title>
        <authorList>
            <person name="Hulatt C.J."/>
            <person name="Posewitz M.C."/>
        </authorList>
    </citation>
    <scope>NUCLEOTIDE SEQUENCE</scope>
    <source>
        <strain evidence="3">NIVA-4/92</strain>
    </source>
</reference>
<name>A0A8J5XH60_DIALT</name>
<dbReference type="PROSITE" id="PS52034">
    <property type="entry name" value="PEPTIDASE_M32"/>
    <property type="match status" value="1"/>
</dbReference>